<dbReference type="InterPro" id="IPR000387">
    <property type="entry name" value="Tyr_Pase_dom"/>
</dbReference>
<evidence type="ECO:0000256" key="13">
    <source>
        <dbReference type="ARBA" id="ARBA00023319"/>
    </source>
</evidence>
<dbReference type="InterPro" id="IPR000242">
    <property type="entry name" value="PTP_cat"/>
</dbReference>
<dbReference type="Gene3D" id="3.90.190.10">
    <property type="entry name" value="Protein tyrosine phosphatase superfamily"/>
    <property type="match status" value="3"/>
</dbReference>
<feature type="domain" description="Tyrosine-protein phosphatase" evidence="18">
    <location>
        <begin position="3292"/>
        <end position="3450"/>
    </location>
</feature>
<dbReference type="InterPro" id="IPR003599">
    <property type="entry name" value="Ig_sub"/>
</dbReference>
<comment type="subcellular location">
    <subcellularLocation>
        <location evidence="1">Membrane</location>
        <topology evidence="1">Single-pass membrane protein</topology>
    </subcellularLocation>
</comment>
<evidence type="ECO:0000256" key="3">
    <source>
        <dbReference type="ARBA" id="ARBA00013064"/>
    </source>
</evidence>
<evidence type="ECO:0000256" key="1">
    <source>
        <dbReference type="ARBA" id="ARBA00004167"/>
    </source>
</evidence>
<dbReference type="Pfam" id="PF00102">
    <property type="entry name" value="Y_phosphatase"/>
    <property type="match status" value="2"/>
</dbReference>
<organism evidence="22 23">
    <name type="scientific">Stylophora pistillata</name>
    <name type="common">Smooth cauliflower coral</name>
    <dbReference type="NCBI Taxonomy" id="50429"/>
    <lineage>
        <taxon>Eukaryota</taxon>
        <taxon>Metazoa</taxon>
        <taxon>Cnidaria</taxon>
        <taxon>Anthozoa</taxon>
        <taxon>Hexacorallia</taxon>
        <taxon>Scleractinia</taxon>
        <taxon>Astrocoeniina</taxon>
        <taxon>Pocilloporidae</taxon>
        <taxon>Stylophora</taxon>
    </lineage>
</organism>
<dbReference type="Gene3D" id="2.60.40.10">
    <property type="entry name" value="Immunoglobulins"/>
    <property type="match status" value="27"/>
</dbReference>
<dbReference type="Proteomes" id="UP000225706">
    <property type="component" value="Unassembled WGS sequence"/>
</dbReference>
<feature type="domain" description="Fibronectin type-III" evidence="21">
    <location>
        <begin position="1922"/>
        <end position="2022"/>
    </location>
</feature>
<keyword evidence="5 17" id="KW-0732">Signal</keyword>
<dbReference type="PROSITE" id="PS50835">
    <property type="entry name" value="IG_LIKE"/>
    <property type="match status" value="13"/>
</dbReference>
<feature type="domain" description="Fibronectin type-III" evidence="21">
    <location>
        <begin position="2027"/>
        <end position="2127"/>
    </location>
</feature>
<feature type="domain" description="Ig-like" evidence="20">
    <location>
        <begin position="1191"/>
        <end position="1291"/>
    </location>
</feature>
<evidence type="ECO:0000256" key="2">
    <source>
        <dbReference type="ARBA" id="ARBA00010504"/>
    </source>
</evidence>
<feature type="domain" description="Fibronectin type-III" evidence="21">
    <location>
        <begin position="1502"/>
        <end position="1602"/>
    </location>
</feature>
<dbReference type="PROSITE" id="PS00383">
    <property type="entry name" value="TYR_PHOSPHATASE_1"/>
    <property type="match status" value="1"/>
</dbReference>
<dbReference type="InterPro" id="IPR013783">
    <property type="entry name" value="Ig-like_fold"/>
</dbReference>
<evidence type="ECO:0000259" key="18">
    <source>
        <dbReference type="PROSITE" id="PS50055"/>
    </source>
</evidence>
<dbReference type="InterPro" id="IPR016130">
    <property type="entry name" value="Tyr_Pase_AS"/>
</dbReference>
<feature type="domain" description="Ig-like" evidence="20">
    <location>
        <begin position="705"/>
        <end position="796"/>
    </location>
</feature>
<dbReference type="SUPFAM" id="SSF52799">
    <property type="entry name" value="(Phosphotyrosine protein) phosphatases II"/>
    <property type="match status" value="2"/>
</dbReference>
<dbReference type="InterPro" id="IPR007110">
    <property type="entry name" value="Ig-like_dom"/>
</dbReference>
<dbReference type="InterPro" id="IPR036116">
    <property type="entry name" value="FN3_sf"/>
</dbReference>
<dbReference type="SMART" id="SM00409">
    <property type="entry name" value="IG"/>
    <property type="match status" value="13"/>
</dbReference>
<dbReference type="FunFam" id="2.60.40.10:FF:001223">
    <property type="entry name" value="Sidekick cell adhesion molecule 1"/>
    <property type="match status" value="1"/>
</dbReference>
<evidence type="ECO:0000256" key="16">
    <source>
        <dbReference type="SAM" id="Phobius"/>
    </source>
</evidence>
<evidence type="ECO:0000256" key="5">
    <source>
        <dbReference type="ARBA" id="ARBA00022729"/>
    </source>
</evidence>
<dbReference type="STRING" id="50429.A0A2B4RWJ7"/>
<evidence type="ECO:0000259" key="20">
    <source>
        <dbReference type="PROSITE" id="PS50835"/>
    </source>
</evidence>
<dbReference type="InterPro" id="IPR036179">
    <property type="entry name" value="Ig-like_dom_sf"/>
</dbReference>
<feature type="domain" description="Fibronectin type-III" evidence="21">
    <location>
        <begin position="2356"/>
        <end position="2456"/>
    </location>
</feature>
<feature type="domain" description="Tyrosine-protein phosphatase" evidence="18">
    <location>
        <begin position="3029"/>
        <end position="3284"/>
    </location>
</feature>
<keyword evidence="7" id="KW-0378">Hydrolase</keyword>
<dbReference type="OrthoDB" id="10253954at2759"/>
<dbReference type="EMBL" id="LSMT01000311">
    <property type="protein sequence ID" value="PFX20592.1"/>
    <property type="molecule type" value="Genomic_DNA"/>
</dbReference>
<dbReference type="SMART" id="SM00194">
    <property type="entry name" value="PTPc"/>
    <property type="match status" value="1"/>
</dbReference>
<dbReference type="SMART" id="SM00060">
    <property type="entry name" value="FN3"/>
    <property type="match status" value="14"/>
</dbReference>
<feature type="domain" description="Ig-like" evidence="20">
    <location>
        <begin position="990"/>
        <end position="1080"/>
    </location>
</feature>
<dbReference type="InterPro" id="IPR029021">
    <property type="entry name" value="Prot-tyrosine_phosphatase-like"/>
</dbReference>
<sequence>MVVRIAFLLLIAVPLTSQVETEVTIDGDQEQFIAKGENVKLICRYNTSTPLSEVQWIRDGKVIAINSTATDNGPRVNIIKYNESLSQLSIASASSQDSGNYTCNVTNEVNSMTATTSIDVQEKPSTKIQPETVTVKEGENVTLFCNSSGSYLTITWKFNGSDVTTLRDSRVSFSDDNKNLIITNVSRENKGEYKCVASNKVGEDTSDVVVVSVEFEPEVAIDGDQEQFIAKGENVTLTCRYNSSPPVSEVRWVKDGKVIAINSTVTNNGSRVTVTYYDDSFSQLSIVSASSQDSGNYTCYVTNGVSNTTALTSMDVQEKPSTKLQPESVSVKEGENVTLFCNSSGSYPRITWKFKGSDVTILGDSRISFALDKRNLIITNVSRENKGEYKCFASNNVGNDTSNTAVVSVKFGPEISEPPREVTKEQGQIVVFSCVVAGYPTPNVTWTKNEFKLSVAVQSRFNVSSMDGNHSLTITDLQPSDSGQYRCVANNSLGASTSSAANLSVQFAPEVAIDGDQTQYVANGTNLQLTCRFNALPTVSNVQWVKDGTVIASTIPVNFNGSRVTISHNNESQAQLSIKAVSLDDAGNYTCNVTNSVGTWSSRTSIIVQVRPLIKTNPQTSPVNEGGNLTLFCNATGSSLSISWEKNGFGIDSSEDSRIRLQADNKQLTITNVTREDNGPYQCVVSNKVGNATSNATLVTVQFGSEISKPPMNATRVEGQTVVFSCLVAGYPRPDVAWTKNNVEFTEAANSRSTISSKDGNHSLTIIGVQQSDTGQYRCVANNSLHNSTSSPATLTVQLTPSIKTNLQADPVNEGGNLTLFCNASGSSLAISWTKNGSGINSSEDTRIRLPGDKEQLTITNVSRTDNGAYQCAASNNVGNVTSNAVIVTVRFGPEISQAPSDTTKVVGETAVFSCLVAGHPTPDVAWTKNDIELNITANSRLSGFDKDKNHSLTVTNVEQLDAGKYRCVGSNILGNSTSSPATLTVQYASAILENPKNAIIVEGEEAVLSCVVDGNPSPKVTWTKNEEKLNITDVRLTASSQNNNHSLTITNVYRSDSGQYRCVALNNVGNLTSTLGTLTVQFAPEFSSSPQNVIVIEENKVTVTLNCTVFGNPTPDVKWTKDEIELSKNERINVSEIVGNISSLTITNTVREDEGQYRCVANNSVNTSTSSPGKLTVNCVVINLNNIMIPVRADVLISGSEPKFVEISKQIQLTCQYNASPPVLEVQWVKDGNAIARNESGIGSVTITQFTESQSQLIISSSTKQDEGTYTCFVTNAVGNSSNATSVLIQVVPDPPQNITVDSKGSRVVNISWTPGSSGNSDIKNYTVEISENNQNFNDVVCQGSLSNGTCVVSSPSTTASLTGLFPWTTYNIRVFATNKIGGSNSSPILDVTTDEEVPSEAPSFVVTVVNSTAVNVSWQMLSKDKARGEILGYYVLYRVNSTPPWINKTVDGAEMTSLLVGSLNEHTTYEFAMQAFNSKGASDLSALLEKTTDQHKPSGPPQQVTISEVTSTTVKVDWNPVLADDRNGIIQGYRVNYQALPDGETLTESLNINSGEQGEGKTIVLMTLSEFTNYSISVLAFTEVGNGPKSGAQVVETLEDKPGGPPEAVTISATSSKNLSVSWDPVIAENRNGIIKGYKVNYQALPSSDIVSKFRNITSEEQNDQQTVILDNLNEFTNYSIRVLAFTVIGNGRESDAQVVETLEDKPAGRPQAVTVNAASSKNISVSWDPVIAGDRNGIIKGYEVNYRALPSDDTVSKFRNITSEEQNEKQTVILDDLNEFTNYSIRVLAFTVIGNGPESDAQVVETLEDKPNRSPEIMAATATSSKNISVSWDPVPSDNRNGIIKGYKVNYQALPSGDIVSKFRNITSEEQSEKQTVILDNLNEFTNYSIRVLAFTVIGNGPESGAQVVETLQDKPNRSPEAVTATAVSSKNISVSWDPVVAEDRNGIIQGYKVNYQALPSGDMVSKFRNITSEQQNEKQTFILDNLNEFTNYSIRVLAFTVIGNGLESGAQVVETLEDKPKGFPEAVAATAVSPKNISVSWDPVIADDRNGIIKGYKVNYRALPSGKMVANFRNITSEEQTEKQTVILENLNEFTNYSISVLAFTDVGNGPESGAQIVETLQDKPNGSPGALTATAVSSQNISVSWDPVIADDRNGIIKGYKVNYQALPSGDMVSKFRNITSEEQNDNQTVVLDDLNEFTKYRIRVLAFTVIGNGPESGAQVVETLEDKPTSSPEAVTAIAASSQSISVSWDPVITDDRNGIIKGYRVNYQALPGGDMIYKFHNITSDKQDDKQTVILENLNEFTNYSISVLAFTVIGNGLGSGAQVVQTREDRMRNDENNLYTKNQEPNRPPEAVSASAVSSKNISVSWDPVLFDDRNGIIKGYKVNYQTLPSGHVISMFRNITNEDQNENQTVILDNLNEFTNYSIRVLAFTVIGNGQESGPRVVETLEDKPSSAPRNLSLVNTTSTSIFVEWDAVLLDEQNGIIISYNVSYQAIHENGSGGRINSTLVNAPKMFVNLTGLTKDMYYNISVLASTRVGDGIYSSPEKLRTNEDIGGLKYKYSTKCDNPLYQSLNELIARFYDGPSGPPQRVEGQFNNSTSISVTWDDVPEDQQHGDIISYTVMYRKLTEENFKKIKVTSKSAELVELEKYTMYRIEVLATTRVGNGPLSEPIMQRTDEDKPEKPPQSVNVTTKDSSSIEVEWGPVPEKFRHGIITKYIILYNYSSEGKPSEQNEPRDALKTVVRGLKQSTKYTIQILAATVKGRGPPSDPKFATTEDPPEPPKVVENNVGKTEVSIPFKPKQELSNGHPVSKYQVIVMELAEGQDPGKSSDPKYIKVTRKYEEKVAGEPYITAEFANNNEERTSFPVGDGKYYSTDGVTEDKRKRREVVVRYLNGKLNDGAEYVAFQRSFDREGVYESEGFVDFKTEKDHTVTIVVVVVVLVIVIAVIGGGIFFYRRRHSQPGNGEEELALRPQRRGRTLSKKILGRASGAFDNPIHNPGESVPVEDFDEHVRRLHANGDLLFSQEYGSLRPQADFTWNATLAQENRHKNRYNNIVAYDHSRVKLSPIQGVPGSDYINANFLDGYQRKKAYIASQGPLPETEDDFWRMIWEQDSKTIVMVTNLEERGRIKCHQYWPSEGGKTYGDVQVAMMQTVELSDFTIRTFTLKKANSRTERTLNQYHYTIWPDHGVPSCPTSLLTFVKKASGANPSDAGPMVVHCSAGVGRTGTFVVVDAMLQRIAAEKTVDVFGYVMTLRRDRNIMVQVEEQYVFIHEVLLEAIHSGYTEIRANDLRSHMKLLMQVSPTTGQTEMDEEFIRLGRGNAPQSKFQAANMSYNKTKNRYANVLAFDDTRVKVHRYWPANQPANIGTLVVEMTNEMVYEDYTVREIKLTNTKESASRVVRQYHYTGWPDVGSPESGTGLIDLIGQVQRWQQNSGNTTIAVHCR</sequence>
<dbReference type="CDD" id="cd00096">
    <property type="entry name" value="Ig"/>
    <property type="match status" value="5"/>
</dbReference>
<feature type="domain" description="Ig-like" evidence="20">
    <location>
        <begin position="509"/>
        <end position="607"/>
    </location>
</feature>
<feature type="domain" description="Fibronectin type-III" evidence="21">
    <location>
        <begin position="1400"/>
        <end position="1497"/>
    </location>
</feature>
<comment type="caution">
    <text evidence="22">The sequence shown here is derived from an EMBL/GenBank/DDBJ whole genome shotgun (WGS) entry which is preliminary data.</text>
</comment>
<dbReference type="PROSITE" id="PS50853">
    <property type="entry name" value="FN3"/>
    <property type="match status" value="14"/>
</dbReference>
<feature type="domain" description="Ig-like" evidence="20">
    <location>
        <begin position="124"/>
        <end position="212"/>
    </location>
</feature>
<feature type="signal peptide" evidence="17">
    <location>
        <begin position="1"/>
        <end position="18"/>
    </location>
</feature>
<feature type="chain" id="PRO_5012608973" description="protein-tyrosine-phosphatase" evidence="17">
    <location>
        <begin position="19"/>
        <end position="3450"/>
    </location>
</feature>
<dbReference type="SUPFAM" id="SSF48726">
    <property type="entry name" value="Immunoglobulin"/>
    <property type="match status" value="13"/>
</dbReference>
<dbReference type="SMART" id="SM00404">
    <property type="entry name" value="PTPc_motif"/>
    <property type="match status" value="1"/>
</dbReference>
<proteinExistence type="inferred from homology"/>
<dbReference type="SUPFAM" id="SSF49265">
    <property type="entry name" value="Fibronectin type III"/>
    <property type="match status" value="7"/>
</dbReference>
<evidence type="ECO:0000256" key="11">
    <source>
        <dbReference type="ARBA" id="ARBA00023157"/>
    </source>
</evidence>
<feature type="transmembrane region" description="Helical" evidence="16">
    <location>
        <begin position="2938"/>
        <end position="2961"/>
    </location>
</feature>
<dbReference type="InterPro" id="IPR013151">
    <property type="entry name" value="Immunoglobulin_dom"/>
</dbReference>
<feature type="domain" description="Fibronectin type-III" evidence="21">
    <location>
        <begin position="1712"/>
        <end position="1812"/>
    </location>
</feature>
<feature type="domain" description="Ig-like" evidence="20">
    <location>
        <begin position="894"/>
        <end position="985"/>
    </location>
</feature>
<name>A0A2B4RWJ7_STYPI</name>
<evidence type="ECO:0000259" key="19">
    <source>
        <dbReference type="PROSITE" id="PS50056"/>
    </source>
</evidence>
<evidence type="ECO:0000256" key="8">
    <source>
        <dbReference type="ARBA" id="ARBA00022912"/>
    </source>
</evidence>
<dbReference type="EC" id="3.1.3.48" evidence="3"/>
<dbReference type="FunFam" id="2.60.40.10:FF:000093">
    <property type="entry name" value="Down syndrome cell adhesion molecule, isoform B"/>
    <property type="match status" value="4"/>
</dbReference>
<dbReference type="SMART" id="SM00408">
    <property type="entry name" value="IGc2"/>
    <property type="match status" value="13"/>
</dbReference>
<dbReference type="PANTHER" id="PTHR44170">
    <property type="entry name" value="PROTEIN SIDEKICK"/>
    <property type="match status" value="1"/>
</dbReference>
<dbReference type="GO" id="GO:0004725">
    <property type="term" value="F:protein tyrosine phosphatase activity"/>
    <property type="evidence" value="ECO:0007669"/>
    <property type="project" value="UniProtKB-EC"/>
</dbReference>
<evidence type="ECO:0000256" key="15">
    <source>
        <dbReference type="SAM" id="MobiDB-lite"/>
    </source>
</evidence>
<dbReference type="InterPro" id="IPR013106">
    <property type="entry name" value="Ig_V-set"/>
</dbReference>
<feature type="domain" description="Fibronectin type-III" evidence="21">
    <location>
        <begin position="1607"/>
        <end position="1707"/>
    </location>
</feature>
<evidence type="ECO:0000259" key="21">
    <source>
        <dbReference type="PROSITE" id="PS50853"/>
    </source>
</evidence>
<dbReference type="PROSITE" id="PS50056">
    <property type="entry name" value="TYR_PHOSPHATASE_2"/>
    <property type="match status" value="1"/>
</dbReference>
<feature type="compositionally biased region" description="Polar residues" evidence="15">
    <location>
        <begin position="2692"/>
        <end position="2701"/>
    </location>
</feature>
<dbReference type="InterPro" id="IPR003961">
    <property type="entry name" value="FN3_dom"/>
</dbReference>
<feature type="domain" description="Fibronectin type-III" evidence="21">
    <location>
        <begin position="2593"/>
        <end position="2685"/>
    </location>
</feature>
<keyword evidence="11" id="KW-1015">Disulfide bond</keyword>
<dbReference type="FunFam" id="2.60.40.10:FF:000028">
    <property type="entry name" value="Neuronal cell adhesion molecule"/>
    <property type="match status" value="7"/>
</dbReference>
<keyword evidence="4 16" id="KW-0812">Transmembrane</keyword>
<feature type="domain" description="Fibronectin type-III" evidence="21">
    <location>
        <begin position="2132"/>
        <end position="2232"/>
    </location>
</feature>
<dbReference type="PANTHER" id="PTHR44170:SF54">
    <property type="entry name" value="FI24025P1"/>
    <property type="match status" value="1"/>
</dbReference>
<feature type="domain" description="Ig-like" evidence="20">
    <location>
        <begin position="612"/>
        <end position="699"/>
    </location>
</feature>
<feature type="domain" description="Tyrosine specific protein phosphatases" evidence="19">
    <location>
        <begin position="3201"/>
        <end position="3275"/>
    </location>
</feature>
<dbReference type="FunFam" id="3.90.190.10:FF:000088">
    <property type="entry name" value="Receptor protein-tyrosine phosphatase LAR"/>
    <property type="match status" value="1"/>
</dbReference>
<feature type="domain" description="Ig-like" evidence="20">
    <location>
        <begin position="217"/>
        <end position="312"/>
    </location>
</feature>
<evidence type="ECO:0000313" key="23">
    <source>
        <dbReference type="Proteomes" id="UP000225706"/>
    </source>
</evidence>
<feature type="domain" description="Fibronectin type-III" evidence="21">
    <location>
        <begin position="2237"/>
        <end position="2337"/>
    </location>
</feature>
<dbReference type="InterPro" id="IPR013098">
    <property type="entry name" value="Ig_I-set"/>
</dbReference>
<comment type="catalytic activity">
    <reaction evidence="14">
        <text>O-phospho-L-tyrosyl-[protein] + H2O = L-tyrosyl-[protein] + phosphate</text>
        <dbReference type="Rhea" id="RHEA:10684"/>
        <dbReference type="Rhea" id="RHEA-COMP:10136"/>
        <dbReference type="Rhea" id="RHEA-COMP:20101"/>
        <dbReference type="ChEBI" id="CHEBI:15377"/>
        <dbReference type="ChEBI" id="CHEBI:43474"/>
        <dbReference type="ChEBI" id="CHEBI:46858"/>
        <dbReference type="ChEBI" id="CHEBI:61978"/>
        <dbReference type="EC" id="3.1.3.48"/>
    </reaction>
</comment>
<dbReference type="PROSITE" id="PS50055">
    <property type="entry name" value="TYR_PHOSPHATASE_PTP"/>
    <property type="match status" value="2"/>
</dbReference>
<evidence type="ECO:0000256" key="9">
    <source>
        <dbReference type="ARBA" id="ARBA00022989"/>
    </source>
</evidence>
<keyword evidence="8" id="KW-0904">Protein phosphatase</keyword>
<feature type="domain" description="Ig-like" evidence="20">
    <location>
        <begin position="801"/>
        <end position="888"/>
    </location>
</feature>
<feature type="domain" description="Fibronectin type-III" evidence="21">
    <location>
        <begin position="1296"/>
        <end position="1398"/>
    </location>
</feature>
<keyword evidence="9 16" id="KW-1133">Transmembrane helix</keyword>
<dbReference type="GO" id="GO:0016020">
    <property type="term" value="C:membrane"/>
    <property type="evidence" value="ECO:0007669"/>
    <property type="project" value="UniProtKB-SubCell"/>
</dbReference>
<keyword evidence="6" id="KW-0677">Repeat</keyword>
<dbReference type="Pfam" id="PF00047">
    <property type="entry name" value="ig"/>
    <property type="match status" value="1"/>
</dbReference>
<evidence type="ECO:0000256" key="7">
    <source>
        <dbReference type="ARBA" id="ARBA00022801"/>
    </source>
</evidence>
<feature type="region of interest" description="Disordered" evidence="15">
    <location>
        <begin position="2769"/>
        <end position="2792"/>
    </location>
</feature>
<evidence type="ECO:0000256" key="14">
    <source>
        <dbReference type="ARBA" id="ARBA00051722"/>
    </source>
</evidence>
<evidence type="ECO:0000256" key="12">
    <source>
        <dbReference type="ARBA" id="ARBA00023170"/>
    </source>
</evidence>
<evidence type="ECO:0000313" key="22">
    <source>
        <dbReference type="EMBL" id="PFX20592.1"/>
    </source>
</evidence>
<keyword evidence="13" id="KW-0393">Immunoglobulin domain</keyword>
<dbReference type="PRINTS" id="PR00700">
    <property type="entry name" value="PRTYPHPHTASE"/>
</dbReference>
<feature type="domain" description="Fibronectin type-III" evidence="21">
    <location>
        <begin position="2461"/>
        <end position="2559"/>
    </location>
</feature>
<accession>A0A2B4RWJ7</accession>
<dbReference type="SMART" id="SM00406">
    <property type="entry name" value="IGv"/>
    <property type="match status" value="11"/>
</dbReference>
<gene>
    <name evidence="22" type="primary">Ptprd</name>
    <name evidence="22" type="ORF">AWC38_SpisGene14966</name>
</gene>
<evidence type="ECO:0000256" key="10">
    <source>
        <dbReference type="ARBA" id="ARBA00023136"/>
    </source>
</evidence>
<feature type="domain" description="Ig-like" evidence="20">
    <location>
        <begin position="320"/>
        <end position="408"/>
    </location>
</feature>
<keyword evidence="12 22" id="KW-0675">Receptor</keyword>
<comment type="similarity">
    <text evidence="2">Belongs to the protein-tyrosine phosphatase family. Receptor class 2A subfamily.</text>
</comment>
<dbReference type="InterPro" id="IPR003598">
    <property type="entry name" value="Ig_sub2"/>
</dbReference>
<keyword evidence="10 16" id="KW-0472">Membrane</keyword>
<evidence type="ECO:0000256" key="6">
    <source>
        <dbReference type="ARBA" id="ARBA00022737"/>
    </source>
</evidence>
<dbReference type="FunFam" id="2.60.40.10:FF:000032">
    <property type="entry name" value="palladin isoform X1"/>
    <property type="match status" value="6"/>
</dbReference>
<feature type="region of interest" description="Disordered" evidence="15">
    <location>
        <begin position="2672"/>
        <end position="2701"/>
    </location>
</feature>
<feature type="domain" description="Ig-like" evidence="20">
    <location>
        <begin position="413"/>
        <end position="504"/>
    </location>
</feature>
<dbReference type="InterPro" id="IPR003595">
    <property type="entry name" value="Tyr_Pase_cat"/>
</dbReference>
<feature type="domain" description="Fibronectin type-III" evidence="21">
    <location>
        <begin position="2690"/>
        <end position="2784"/>
    </location>
</feature>
<evidence type="ECO:0000256" key="17">
    <source>
        <dbReference type="SAM" id="SignalP"/>
    </source>
</evidence>
<feature type="domain" description="Ig-like" evidence="20">
    <location>
        <begin position="14"/>
        <end position="119"/>
    </location>
</feature>
<dbReference type="CDD" id="cd00063">
    <property type="entry name" value="FN3"/>
    <property type="match status" value="14"/>
</dbReference>
<keyword evidence="23" id="KW-1185">Reference proteome</keyword>
<dbReference type="Pfam" id="PF00041">
    <property type="entry name" value="fn3"/>
    <property type="match status" value="14"/>
</dbReference>
<reference evidence="23" key="1">
    <citation type="journal article" date="2017" name="bioRxiv">
        <title>Comparative analysis of the genomes of Stylophora pistillata and Acropora digitifera provides evidence for extensive differences between species of corals.</title>
        <authorList>
            <person name="Voolstra C.R."/>
            <person name="Li Y."/>
            <person name="Liew Y.J."/>
            <person name="Baumgarten S."/>
            <person name="Zoccola D."/>
            <person name="Flot J.-F."/>
            <person name="Tambutte S."/>
            <person name="Allemand D."/>
            <person name="Aranda M."/>
        </authorList>
    </citation>
    <scope>NUCLEOTIDE SEQUENCE [LARGE SCALE GENOMIC DNA]</scope>
</reference>
<feature type="domain" description="Fibronectin type-III" evidence="21">
    <location>
        <begin position="1817"/>
        <end position="1917"/>
    </location>
</feature>
<dbReference type="GO" id="GO:0098609">
    <property type="term" value="P:cell-cell adhesion"/>
    <property type="evidence" value="ECO:0007669"/>
    <property type="project" value="TreeGrafter"/>
</dbReference>
<evidence type="ECO:0000256" key="4">
    <source>
        <dbReference type="ARBA" id="ARBA00022692"/>
    </source>
</evidence>
<protein>
    <recommendedName>
        <fullName evidence="3">protein-tyrosine-phosphatase</fullName>
        <ecNumber evidence="3">3.1.3.48</ecNumber>
    </recommendedName>
</protein>
<dbReference type="Pfam" id="PF07679">
    <property type="entry name" value="I-set"/>
    <property type="match status" value="9"/>
</dbReference>
<dbReference type="Pfam" id="PF13927">
    <property type="entry name" value="Ig_3"/>
    <property type="match status" value="3"/>
</dbReference>
<feature type="domain" description="Ig-like" evidence="20">
    <location>
        <begin position="1085"/>
        <end position="1177"/>
    </location>
</feature>